<keyword evidence="2" id="KW-1185">Reference proteome</keyword>
<name>A0ABV7J2J8_9RHOB</name>
<protein>
    <submittedName>
        <fullName evidence="1">YdeI family protein</fullName>
    </submittedName>
</protein>
<dbReference type="Pfam" id="PF13376">
    <property type="entry name" value="OmdA"/>
    <property type="match status" value="1"/>
</dbReference>
<evidence type="ECO:0000313" key="2">
    <source>
        <dbReference type="Proteomes" id="UP001595547"/>
    </source>
</evidence>
<dbReference type="RefSeq" id="WP_380074716.1">
    <property type="nucleotide sequence ID" value="NZ_JBHRTO010000002.1"/>
</dbReference>
<comment type="caution">
    <text evidence="1">The sequence shown here is derived from an EMBL/GenBank/DDBJ whole genome shotgun (WGS) entry which is preliminary data.</text>
</comment>
<organism evidence="1 2">
    <name type="scientific">Cypionkella sinensis</name>
    <dbReference type="NCBI Taxonomy" id="1756043"/>
    <lineage>
        <taxon>Bacteria</taxon>
        <taxon>Pseudomonadati</taxon>
        <taxon>Pseudomonadota</taxon>
        <taxon>Alphaproteobacteria</taxon>
        <taxon>Rhodobacterales</taxon>
        <taxon>Paracoccaceae</taxon>
        <taxon>Cypionkella</taxon>
    </lineage>
</organism>
<dbReference type="EMBL" id="JBHRTO010000002">
    <property type="protein sequence ID" value="MFC3183062.1"/>
    <property type="molecule type" value="Genomic_DNA"/>
</dbReference>
<reference evidence="2" key="1">
    <citation type="journal article" date="2019" name="Int. J. Syst. Evol. Microbiol.">
        <title>The Global Catalogue of Microorganisms (GCM) 10K type strain sequencing project: providing services to taxonomists for standard genome sequencing and annotation.</title>
        <authorList>
            <consortium name="The Broad Institute Genomics Platform"/>
            <consortium name="The Broad Institute Genome Sequencing Center for Infectious Disease"/>
            <person name="Wu L."/>
            <person name="Ma J."/>
        </authorList>
    </citation>
    <scope>NUCLEOTIDE SEQUENCE [LARGE SCALE GENOMIC DNA]</scope>
    <source>
        <strain evidence="2">KCTC 52039</strain>
    </source>
</reference>
<dbReference type="Proteomes" id="UP001595547">
    <property type="component" value="Unassembled WGS sequence"/>
</dbReference>
<proteinExistence type="predicted"/>
<accession>A0ABV7J2J8</accession>
<sequence length="188" mass="21038">MIDAIAFATPEDWAAWLADHHASSTEVWLRIYKKSSGIPSIDWGQAVIEALAWGWIDGVKKSVSETEWAQRFTPRKPGSAWSRTNRAHAEKLIAEGRMRPAGLAHVAVAQANGRWESAYAGSRTAEMPEDFLLALAEGPQAARDEYEGLNGRNRYAIYYRLTTAKRPEIRAKRIAEYVAMLARGETLH</sequence>
<gene>
    <name evidence="1" type="ORF">ACFOGH_18835</name>
</gene>
<evidence type="ECO:0000313" key="1">
    <source>
        <dbReference type="EMBL" id="MFC3183062.1"/>
    </source>
</evidence>